<feature type="region of interest" description="Disordered" evidence="1">
    <location>
        <begin position="1"/>
        <end position="69"/>
    </location>
</feature>
<dbReference type="EMBL" id="GGEC01058038">
    <property type="protein sequence ID" value="MBX38522.1"/>
    <property type="molecule type" value="Transcribed_RNA"/>
</dbReference>
<evidence type="ECO:0000313" key="2">
    <source>
        <dbReference type="EMBL" id="MBX38522.1"/>
    </source>
</evidence>
<name>A0A2P2N7S1_RHIMU</name>
<organism evidence="2">
    <name type="scientific">Rhizophora mucronata</name>
    <name type="common">Asiatic mangrove</name>
    <dbReference type="NCBI Taxonomy" id="61149"/>
    <lineage>
        <taxon>Eukaryota</taxon>
        <taxon>Viridiplantae</taxon>
        <taxon>Streptophyta</taxon>
        <taxon>Embryophyta</taxon>
        <taxon>Tracheophyta</taxon>
        <taxon>Spermatophyta</taxon>
        <taxon>Magnoliopsida</taxon>
        <taxon>eudicotyledons</taxon>
        <taxon>Gunneridae</taxon>
        <taxon>Pentapetalae</taxon>
        <taxon>rosids</taxon>
        <taxon>fabids</taxon>
        <taxon>Malpighiales</taxon>
        <taxon>Rhizophoraceae</taxon>
        <taxon>Rhizophora</taxon>
    </lineage>
</organism>
<dbReference type="AlphaFoldDB" id="A0A2P2N7S1"/>
<feature type="compositionally biased region" description="Low complexity" evidence="1">
    <location>
        <begin position="46"/>
        <end position="56"/>
    </location>
</feature>
<accession>A0A2P2N7S1</accession>
<reference evidence="2" key="1">
    <citation type="submission" date="2018-02" db="EMBL/GenBank/DDBJ databases">
        <title>Rhizophora mucronata_Transcriptome.</title>
        <authorList>
            <person name="Meera S.P."/>
            <person name="Sreeshan A."/>
            <person name="Augustine A."/>
        </authorList>
    </citation>
    <scope>NUCLEOTIDE SEQUENCE</scope>
    <source>
        <tissue evidence="2">Leaf</tissue>
    </source>
</reference>
<protein>
    <submittedName>
        <fullName evidence="2">Uncharacterized protein</fullName>
    </submittedName>
</protein>
<evidence type="ECO:0000256" key="1">
    <source>
        <dbReference type="SAM" id="MobiDB-lite"/>
    </source>
</evidence>
<feature type="compositionally biased region" description="Basic and acidic residues" evidence="1">
    <location>
        <begin position="8"/>
        <end position="22"/>
    </location>
</feature>
<sequence>MAATGRSSEARRWSRAPAERQSGKPGPTGKPAESIARRSGGKEKPNSASARANSASDRPGWTWIPELRR</sequence>
<proteinExistence type="predicted"/>